<dbReference type="AlphaFoldDB" id="A0AAN7TUC4"/>
<accession>A0AAN7TUC4</accession>
<protein>
    <submittedName>
        <fullName evidence="3">Uncharacterized protein</fullName>
    </submittedName>
</protein>
<evidence type="ECO:0000256" key="2">
    <source>
        <dbReference type="SAM" id="SignalP"/>
    </source>
</evidence>
<evidence type="ECO:0000313" key="4">
    <source>
        <dbReference type="Proteomes" id="UP001344447"/>
    </source>
</evidence>
<gene>
    <name evidence="3" type="ORF">RB653_007333</name>
</gene>
<proteinExistence type="predicted"/>
<reference evidence="3 4" key="1">
    <citation type="submission" date="2023-11" db="EMBL/GenBank/DDBJ databases">
        <title>Dfirmibasis_genome.</title>
        <authorList>
            <person name="Edelbroek B."/>
            <person name="Kjellin J."/>
            <person name="Jerlstrom-Hultqvist J."/>
            <person name="Soderbom F."/>
        </authorList>
    </citation>
    <scope>NUCLEOTIDE SEQUENCE [LARGE SCALE GENOMIC DNA]</scope>
    <source>
        <strain evidence="3 4">TNS-C-14</strain>
    </source>
</reference>
<comment type="caution">
    <text evidence="3">The sequence shown here is derived from an EMBL/GenBank/DDBJ whole genome shotgun (WGS) entry which is preliminary data.</text>
</comment>
<sequence length="573" mass="61110">MKFMSFLILLFIILILNNFVLSGTANEVTLTVNLNNNNNYSINGECGTSNSKTCNNINDAINYFNTIANNSGVSPQIIYQQLNLLLDDGNYSVENSTVNFYQYNVTISPLYFGSNKVIFNGLNSKTAINNSPMFSVIPNNGIIDTLSLNSYIVISGIQFLNFKQPIIKVSTNISFTDIRIESCSINQYNSNNSMIEINKLFAQQLTLPNNHLKINNSQISNIQTDNKTPLIYAINTIINYDQTDITNATVQSIIDTSFGEYLIVSFSNFLNINSVNGIFNVFNTHASVGDGNFNNNVASNGASVLTYTLNVTHVFSAALARGNFIGNIGSNGGVFYGVNTFPGLETLTTSISQCTFSSGFANNGGAIYTNNIPISVVNSQFGDTTATTAGGHIYSSGNVLSLVNVSFTQAPIIPTTTTTTIDTADEIKGYVIFASNSTVYIKNGTIDSKLVDSIYCNGSSINVDVYSKISTVSCNKCNVFLGENQVCNIGGGSVSTSTSGTGSGISISSSSGSSQTLTITSTGSNSHTSGISSSSSTGHTVTTITSTSGSPSKFLPSYANLLFILLFSLVLSF</sequence>
<dbReference type="Proteomes" id="UP001344447">
    <property type="component" value="Unassembled WGS sequence"/>
</dbReference>
<keyword evidence="2" id="KW-0732">Signal</keyword>
<feature type="region of interest" description="Disordered" evidence="1">
    <location>
        <begin position="505"/>
        <end position="539"/>
    </location>
</feature>
<dbReference type="PANTHER" id="PTHR31318">
    <property type="entry name" value="EXPRESSED PROTEIN-RELATED"/>
    <property type="match status" value="1"/>
</dbReference>
<evidence type="ECO:0000256" key="1">
    <source>
        <dbReference type="SAM" id="MobiDB-lite"/>
    </source>
</evidence>
<feature type="signal peptide" evidence="2">
    <location>
        <begin position="1"/>
        <end position="22"/>
    </location>
</feature>
<name>A0AAN7TUC4_9MYCE</name>
<keyword evidence="4" id="KW-1185">Reference proteome</keyword>
<feature type="chain" id="PRO_5042871867" evidence="2">
    <location>
        <begin position="23"/>
        <end position="573"/>
    </location>
</feature>
<dbReference type="EMBL" id="JAVFKY010000005">
    <property type="protein sequence ID" value="KAK5576192.1"/>
    <property type="molecule type" value="Genomic_DNA"/>
</dbReference>
<evidence type="ECO:0000313" key="3">
    <source>
        <dbReference type="EMBL" id="KAK5576192.1"/>
    </source>
</evidence>
<organism evidence="3 4">
    <name type="scientific">Dictyostelium firmibasis</name>
    <dbReference type="NCBI Taxonomy" id="79012"/>
    <lineage>
        <taxon>Eukaryota</taxon>
        <taxon>Amoebozoa</taxon>
        <taxon>Evosea</taxon>
        <taxon>Eumycetozoa</taxon>
        <taxon>Dictyostelia</taxon>
        <taxon>Dictyosteliales</taxon>
        <taxon>Dictyosteliaceae</taxon>
        <taxon>Dictyostelium</taxon>
    </lineage>
</organism>